<evidence type="ECO:0000256" key="1">
    <source>
        <dbReference type="SAM" id="Coils"/>
    </source>
</evidence>
<dbReference type="InterPro" id="IPR002477">
    <property type="entry name" value="Peptidoglycan-bd-like"/>
</dbReference>
<evidence type="ECO:0000259" key="3">
    <source>
        <dbReference type="Pfam" id="PF01471"/>
    </source>
</evidence>
<dbReference type="EMBL" id="LVLJ01004076">
    <property type="protein sequence ID" value="OAE18367.1"/>
    <property type="molecule type" value="Genomic_DNA"/>
</dbReference>
<feature type="compositionally biased region" description="Polar residues" evidence="2">
    <location>
        <begin position="510"/>
        <end position="519"/>
    </location>
</feature>
<feature type="compositionally biased region" description="Basic and acidic residues" evidence="2">
    <location>
        <begin position="179"/>
        <end position="203"/>
    </location>
</feature>
<dbReference type="InterPro" id="IPR036366">
    <property type="entry name" value="PGBDSf"/>
</dbReference>
<keyword evidence="5" id="KW-1185">Reference proteome</keyword>
<comment type="caution">
    <text evidence="4">The sequence shown here is derived from an EMBL/GenBank/DDBJ whole genome shotgun (WGS) entry which is preliminary data.</text>
</comment>
<organism evidence="4 5">
    <name type="scientific">Marchantia polymorpha subsp. ruderalis</name>
    <dbReference type="NCBI Taxonomy" id="1480154"/>
    <lineage>
        <taxon>Eukaryota</taxon>
        <taxon>Viridiplantae</taxon>
        <taxon>Streptophyta</taxon>
        <taxon>Embryophyta</taxon>
        <taxon>Marchantiophyta</taxon>
        <taxon>Marchantiopsida</taxon>
        <taxon>Marchantiidae</taxon>
        <taxon>Marchantiales</taxon>
        <taxon>Marchantiaceae</taxon>
        <taxon>Marchantia</taxon>
    </lineage>
</organism>
<feature type="compositionally biased region" description="Basic and acidic residues" evidence="2">
    <location>
        <begin position="159"/>
        <end position="172"/>
    </location>
</feature>
<feature type="coiled-coil region" evidence="1">
    <location>
        <begin position="721"/>
        <end position="790"/>
    </location>
</feature>
<evidence type="ECO:0000313" key="5">
    <source>
        <dbReference type="Proteomes" id="UP000077202"/>
    </source>
</evidence>
<dbReference type="Proteomes" id="UP000077202">
    <property type="component" value="Unassembled WGS sequence"/>
</dbReference>
<proteinExistence type="predicted"/>
<name>A0A176VCR9_MARPO</name>
<dbReference type="SUPFAM" id="SSF47090">
    <property type="entry name" value="PGBD-like"/>
    <property type="match status" value="1"/>
</dbReference>
<accession>A0A176VCR9</accession>
<evidence type="ECO:0000256" key="2">
    <source>
        <dbReference type="SAM" id="MobiDB-lite"/>
    </source>
</evidence>
<dbReference type="AlphaFoldDB" id="A0A176VCR9"/>
<gene>
    <name evidence="4" type="ORF">AXG93_2727s1330</name>
</gene>
<protein>
    <recommendedName>
        <fullName evidence="3">Peptidoglycan binding-like domain-containing protein</fullName>
    </recommendedName>
</protein>
<keyword evidence="1" id="KW-0175">Coiled coil</keyword>
<dbReference type="InterPro" id="IPR036365">
    <property type="entry name" value="PGBD-like_sf"/>
</dbReference>
<feature type="region of interest" description="Disordered" evidence="2">
    <location>
        <begin position="616"/>
        <end position="645"/>
    </location>
</feature>
<feature type="region of interest" description="Disordered" evidence="2">
    <location>
        <begin position="159"/>
        <end position="221"/>
    </location>
</feature>
<feature type="compositionally biased region" description="Polar residues" evidence="2">
    <location>
        <begin position="616"/>
        <end position="625"/>
    </location>
</feature>
<sequence length="821" mass="91452">MIVEGENRVVGNGLLYHPLYLEKDVHSMDGQSTVVPTGGCSLPLFHLSSCSSARYSCGHGLVSPGLPWSLEKSFGSFVRNRTSERYCSGGGSARAGQRRLRKESHKLVITGGVTCSYRKSSDSTKRREEFSLDSERASERLLAGADVRRGVVDAYTNRDDNRERYRGQREGHAGGVRLHKNDRSRSGRILPDEHSLQGSEKHLGKASQGATGSRPSDGRDVQCIEEGGEEITEGNITGRIKRPGDQITDLAGDSSRLIARQPILNIPKSELMKIEELRFSGDLREGDSGPQVLNLQRALFWLGHLPGLSLTGYFGPETTRALQEFHTVHGVPSSGVWGFHSQQALRKHLQPESYRLDTVEKLGTKGSSKSSSRLSEIWPLAKSISGKMVHSGHHARRAVQLWYSKTLPGSTDMTDFMASVSSAPQLSSVSGRVGLFLIGIVVLSSIAKVWIALFGRPQGQPVRRRVMSWRNDVNLRESTRKTLRTQSGRPQGPLKISENDGFVRRPRNRSLPTSKEQQENNHNLLDRLVLFDGQVLRGDGPSNAKSLPSISSGLDVLAQNSSDDPSRSSVWNKVSHMSPAELPHHSGVDVEQEKTVYGFDRYVKLEADPPRKYQLFSQIETSSRLSGRDPSRPARDTPYDSPNPSWPAWMGNFFSNIFPDKERYSSQKLAFRRTVRRGNSPVRTKFSEKVSSEGKSSLRLNRVDRVPVDENDLGKWHEDDESDLRRQVEEMHRTVQAANQTRMSAMRALAEERMRSLELENKISRQKEAAASLEEEVRVLKESHDALLASLRKKYSSSAAARAAAALLYQNWDSSDSNARV</sequence>
<evidence type="ECO:0000313" key="4">
    <source>
        <dbReference type="EMBL" id="OAE18367.1"/>
    </source>
</evidence>
<dbReference type="Pfam" id="PF01471">
    <property type="entry name" value="PG_binding_1"/>
    <property type="match status" value="1"/>
</dbReference>
<feature type="domain" description="Peptidoglycan binding-like" evidence="3">
    <location>
        <begin position="288"/>
        <end position="339"/>
    </location>
</feature>
<feature type="region of interest" description="Disordered" evidence="2">
    <location>
        <begin position="479"/>
        <end position="519"/>
    </location>
</feature>
<reference evidence="4" key="1">
    <citation type="submission" date="2016-03" db="EMBL/GenBank/DDBJ databases">
        <title>Mechanisms controlling the formation of the plant cell surface in tip-growing cells are functionally conserved among land plants.</title>
        <authorList>
            <person name="Honkanen S."/>
            <person name="Jones V.A."/>
            <person name="Morieri G."/>
            <person name="Champion C."/>
            <person name="Hetherington A.J."/>
            <person name="Kelly S."/>
            <person name="Saint-Marcoux D."/>
            <person name="Proust H."/>
            <person name="Prescott H."/>
            <person name="Dolan L."/>
        </authorList>
    </citation>
    <scope>NUCLEOTIDE SEQUENCE [LARGE SCALE GENOMIC DNA]</scope>
    <source>
        <tissue evidence="4">Whole gametophyte</tissue>
    </source>
</reference>
<feature type="compositionally biased region" description="Basic and acidic residues" evidence="2">
    <location>
        <begin position="626"/>
        <end position="638"/>
    </location>
</feature>
<dbReference type="Gene3D" id="1.10.101.10">
    <property type="entry name" value="PGBD-like superfamily/PGBD"/>
    <property type="match status" value="1"/>
</dbReference>